<evidence type="ECO:0000256" key="1">
    <source>
        <dbReference type="SAM" id="MobiDB-lite"/>
    </source>
</evidence>
<gene>
    <name evidence="2" type="ORF">HHI36_015343</name>
</gene>
<keyword evidence="3" id="KW-1185">Reference proteome</keyword>
<accession>A0ABD2N5C5</accession>
<feature type="region of interest" description="Disordered" evidence="1">
    <location>
        <begin position="43"/>
        <end position="68"/>
    </location>
</feature>
<reference evidence="2 3" key="1">
    <citation type="journal article" date="2021" name="BMC Biol.">
        <title>Horizontally acquired antibacterial genes associated with adaptive radiation of ladybird beetles.</title>
        <authorList>
            <person name="Li H.S."/>
            <person name="Tang X.F."/>
            <person name="Huang Y.H."/>
            <person name="Xu Z.Y."/>
            <person name="Chen M.L."/>
            <person name="Du X.Y."/>
            <person name="Qiu B.Y."/>
            <person name="Chen P.T."/>
            <person name="Zhang W."/>
            <person name="Slipinski A."/>
            <person name="Escalona H.E."/>
            <person name="Waterhouse R.M."/>
            <person name="Zwick A."/>
            <person name="Pang H."/>
        </authorList>
    </citation>
    <scope>NUCLEOTIDE SEQUENCE [LARGE SCALE GENOMIC DNA]</scope>
    <source>
        <strain evidence="2">SYSU2018</strain>
    </source>
</reference>
<dbReference type="AlphaFoldDB" id="A0ABD2N5C5"/>
<evidence type="ECO:0000313" key="3">
    <source>
        <dbReference type="Proteomes" id="UP001516400"/>
    </source>
</evidence>
<sequence>MMIQTLTSHIGLNLNDLLALLDEGSNDDFSNQTSHVDVVMMPPSNGNGEVTDEDFGDGDQLRLSNLSG</sequence>
<protein>
    <submittedName>
        <fullName evidence="2">Uncharacterized protein</fullName>
    </submittedName>
</protein>
<proteinExistence type="predicted"/>
<evidence type="ECO:0000313" key="2">
    <source>
        <dbReference type="EMBL" id="KAL3273916.1"/>
    </source>
</evidence>
<dbReference type="Proteomes" id="UP001516400">
    <property type="component" value="Unassembled WGS sequence"/>
</dbReference>
<dbReference type="EMBL" id="JABFTP020000062">
    <property type="protein sequence ID" value="KAL3273916.1"/>
    <property type="molecule type" value="Genomic_DNA"/>
</dbReference>
<organism evidence="2 3">
    <name type="scientific">Cryptolaemus montrouzieri</name>
    <dbReference type="NCBI Taxonomy" id="559131"/>
    <lineage>
        <taxon>Eukaryota</taxon>
        <taxon>Metazoa</taxon>
        <taxon>Ecdysozoa</taxon>
        <taxon>Arthropoda</taxon>
        <taxon>Hexapoda</taxon>
        <taxon>Insecta</taxon>
        <taxon>Pterygota</taxon>
        <taxon>Neoptera</taxon>
        <taxon>Endopterygota</taxon>
        <taxon>Coleoptera</taxon>
        <taxon>Polyphaga</taxon>
        <taxon>Cucujiformia</taxon>
        <taxon>Coccinelloidea</taxon>
        <taxon>Coccinellidae</taxon>
        <taxon>Scymninae</taxon>
        <taxon>Scymnini</taxon>
        <taxon>Cryptolaemus</taxon>
    </lineage>
</organism>
<name>A0ABD2N5C5_9CUCU</name>
<comment type="caution">
    <text evidence="2">The sequence shown here is derived from an EMBL/GenBank/DDBJ whole genome shotgun (WGS) entry which is preliminary data.</text>
</comment>